<keyword evidence="1" id="KW-1133">Transmembrane helix</keyword>
<evidence type="ECO:0008006" key="4">
    <source>
        <dbReference type="Google" id="ProtNLM"/>
    </source>
</evidence>
<comment type="caution">
    <text evidence="2">The sequence shown here is derived from an EMBL/GenBank/DDBJ whole genome shotgun (WGS) entry which is preliminary data.</text>
</comment>
<evidence type="ECO:0000313" key="3">
    <source>
        <dbReference type="Proteomes" id="UP000627781"/>
    </source>
</evidence>
<dbReference type="RefSeq" id="WP_191769234.1">
    <property type="nucleotide sequence ID" value="NZ_JACSRA010000021.1"/>
</dbReference>
<dbReference type="Proteomes" id="UP000627781">
    <property type="component" value="Unassembled WGS sequence"/>
</dbReference>
<sequence>MKCHENNKNKKHNPIKHILMMVLCCGLPYLIIGVLPFINASGVLKNIIVGITPFICPLMMVIMIPMMVRAMKGGSCCSKKEEIQKEEIKL</sequence>
<organism evidence="2 3">
    <name type="scientific">Clostridium cibarium</name>
    <dbReference type="NCBI Taxonomy" id="2762247"/>
    <lineage>
        <taxon>Bacteria</taxon>
        <taxon>Bacillati</taxon>
        <taxon>Bacillota</taxon>
        <taxon>Clostridia</taxon>
        <taxon>Eubacteriales</taxon>
        <taxon>Clostridiaceae</taxon>
        <taxon>Clostridium</taxon>
    </lineage>
</organism>
<accession>A0ABR8PVT2</accession>
<protein>
    <recommendedName>
        <fullName evidence="4">DUF2933 domain-containing protein</fullName>
    </recommendedName>
</protein>
<keyword evidence="1" id="KW-0812">Transmembrane</keyword>
<dbReference type="EMBL" id="JACSRA010000021">
    <property type="protein sequence ID" value="MBD7912287.1"/>
    <property type="molecule type" value="Genomic_DNA"/>
</dbReference>
<keyword evidence="3" id="KW-1185">Reference proteome</keyword>
<evidence type="ECO:0000256" key="1">
    <source>
        <dbReference type="SAM" id="Phobius"/>
    </source>
</evidence>
<feature type="transmembrane region" description="Helical" evidence="1">
    <location>
        <begin position="44"/>
        <end position="64"/>
    </location>
</feature>
<evidence type="ECO:0000313" key="2">
    <source>
        <dbReference type="EMBL" id="MBD7912287.1"/>
    </source>
</evidence>
<reference evidence="2 3" key="1">
    <citation type="submission" date="2020-08" db="EMBL/GenBank/DDBJ databases">
        <title>A Genomic Blueprint of the Chicken Gut Microbiome.</title>
        <authorList>
            <person name="Gilroy R."/>
            <person name="Ravi A."/>
            <person name="Getino M."/>
            <person name="Pursley I."/>
            <person name="Horton D.L."/>
            <person name="Alikhan N.-F."/>
            <person name="Baker D."/>
            <person name="Gharbi K."/>
            <person name="Hall N."/>
            <person name="Watson M."/>
            <person name="Adriaenssens E.M."/>
            <person name="Foster-Nyarko E."/>
            <person name="Jarju S."/>
            <person name="Secka A."/>
            <person name="Antonio M."/>
            <person name="Oren A."/>
            <person name="Chaudhuri R."/>
            <person name="La Ragione R.M."/>
            <person name="Hildebrand F."/>
            <person name="Pallen M.J."/>
        </authorList>
    </citation>
    <scope>NUCLEOTIDE SEQUENCE [LARGE SCALE GENOMIC DNA]</scope>
    <source>
        <strain evidence="2 3">Sa3CVN1</strain>
    </source>
</reference>
<feature type="transmembrane region" description="Helical" evidence="1">
    <location>
        <begin position="18"/>
        <end position="38"/>
    </location>
</feature>
<keyword evidence="1" id="KW-0472">Membrane</keyword>
<name>A0ABR8PVT2_9CLOT</name>
<proteinExistence type="predicted"/>
<gene>
    <name evidence="2" type="ORF">H9661_13070</name>
</gene>